<proteinExistence type="predicted"/>
<protein>
    <submittedName>
        <fullName evidence="2">Uncharacterized protein</fullName>
    </submittedName>
</protein>
<feature type="region of interest" description="Disordered" evidence="1">
    <location>
        <begin position="1"/>
        <end position="36"/>
    </location>
</feature>
<evidence type="ECO:0000313" key="2">
    <source>
        <dbReference type="EMBL" id="KAK9008849.1"/>
    </source>
</evidence>
<evidence type="ECO:0000256" key="1">
    <source>
        <dbReference type="SAM" id="MobiDB-lite"/>
    </source>
</evidence>
<sequence length="167" mass="18942">MENQIKQSRKQNWFQKQFSSRNSEDNGPKQGSHEAAVAAAAFAIQSVEEAKTKKLKKENSRNGVLHSNGISLTNQFSLKKTRSAGQFPTVYIMFFETISIFEETNENKWRTVENSKEKQMKQKSKEFGRVKPSPQSAAIVPIAGGDYAEWYDKLKFVVCGSDKMPKI</sequence>
<feature type="compositionally biased region" description="Polar residues" evidence="1">
    <location>
        <begin position="1"/>
        <end position="21"/>
    </location>
</feature>
<accession>A0ABR2R7D8</accession>
<evidence type="ECO:0000313" key="3">
    <source>
        <dbReference type="Proteomes" id="UP001396334"/>
    </source>
</evidence>
<organism evidence="2 3">
    <name type="scientific">Hibiscus sabdariffa</name>
    <name type="common">roselle</name>
    <dbReference type="NCBI Taxonomy" id="183260"/>
    <lineage>
        <taxon>Eukaryota</taxon>
        <taxon>Viridiplantae</taxon>
        <taxon>Streptophyta</taxon>
        <taxon>Embryophyta</taxon>
        <taxon>Tracheophyta</taxon>
        <taxon>Spermatophyta</taxon>
        <taxon>Magnoliopsida</taxon>
        <taxon>eudicotyledons</taxon>
        <taxon>Gunneridae</taxon>
        <taxon>Pentapetalae</taxon>
        <taxon>rosids</taxon>
        <taxon>malvids</taxon>
        <taxon>Malvales</taxon>
        <taxon>Malvaceae</taxon>
        <taxon>Malvoideae</taxon>
        <taxon>Hibiscus</taxon>
    </lineage>
</organism>
<gene>
    <name evidence="2" type="ORF">V6N11_080326</name>
</gene>
<keyword evidence="3" id="KW-1185">Reference proteome</keyword>
<dbReference type="EMBL" id="JBBPBN010000025">
    <property type="protein sequence ID" value="KAK9008849.1"/>
    <property type="molecule type" value="Genomic_DNA"/>
</dbReference>
<reference evidence="2 3" key="1">
    <citation type="journal article" date="2024" name="G3 (Bethesda)">
        <title>Genome assembly of Hibiscus sabdariffa L. provides insights into metabolisms of medicinal natural products.</title>
        <authorList>
            <person name="Kim T."/>
        </authorList>
    </citation>
    <scope>NUCLEOTIDE SEQUENCE [LARGE SCALE GENOMIC DNA]</scope>
    <source>
        <strain evidence="2">TK-2024</strain>
        <tissue evidence="2">Old leaves</tissue>
    </source>
</reference>
<comment type="caution">
    <text evidence="2">The sequence shown here is derived from an EMBL/GenBank/DDBJ whole genome shotgun (WGS) entry which is preliminary data.</text>
</comment>
<name>A0ABR2R7D8_9ROSI</name>
<dbReference type="Proteomes" id="UP001396334">
    <property type="component" value="Unassembled WGS sequence"/>
</dbReference>